<dbReference type="SUPFAM" id="SSF54695">
    <property type="entry name" value="POZ domain"/>
    <property type="match status" value="1"/>
</dbReference>
<name>A0AAY4ASB6_9TELE</name>
<dbReference type="SUPFAM" id="SSF117281">
    <property type="entry name" value="Kelch motif"/>
    <property type="match status" value="1"/>
</dbReference>
<proteinExistence type="predicted"/>
<gene>
    <name evidence="4" type="primary">klhl24a</name>
</gene>
<dbReference type="Pfam" id="PF24681">
    <property type="entry name" value="Kelch_KLHDC2_KLHL20_DRC7"/>
    <property type="match status" value="1"/>
</dbReference>
<dbReference type="GeneTree" id="ENSGT00940000154345"/>
<evidence type="ECO:0000313" key="5">
    <source>
        <dbReference type="Proteomes" id="UP000694580"/>
    </source>
</evidence>
<dbReference type="PANTHER" id="PTHR45632">
    <property type="entry name" value="LD33804P"/>
    <property type="match status" value="1"/>
</dbReference>
<dbReference type="PROSITE" id="PS50097">
    <property type="entry name" value="BTB"/>
    <property type="match status" value="1"/>
</dbReference>
<dbReference type="SMART" id="SM00875">
    <property type="entry name" value="BACK"/>
    <property type="match status" value="1"/>
</dbReference>
<dbReference type="PANTHER" id="PTHR45632:SF5">
    <property type="entry name" value="KELCH-LIKE PROTEIN 22"/>
    <property type="match status" value="1"/>
</dbReference>
<reference evidence="4" key="3">
    <citation type="submission" date="2025-09" db="UniProtKB">
        <authorList>
            <consortium name="Ensembl"/>
        </authorList>
    </citation>
    <scope>IDENTIFICATION</scope>
</reference>
<reference evidence="4 5" key="1">
    <citation type="submission" date="2020-06" db="EMBL/GenBank/DDBJ databases">
        <authorList>
            <consortium name="Wellcome Sanger Institute Data Sharing"/>
        </authorList>
    </citation>
    <scope>NUCLEOTIDE SEQUENCE [LARGE SCALE GENOMIC DNA]</scope>
</reference>
<organism evidence="4 5">
    <name type="scientific">Denticeps clupeoides</name>
    <name type="common">denticle herring</name>
    <dbReference type="NCBI Taxonomy" id="299321"/>
    <lineage>
        <taxon>Eukaryota</taxon>
        <taxon>Metazoa</taxon>
        <taxon>Chordata</taxon>
        <taxon>Craniata</taxon>
        <taxon>Vertebrata</taxon>
        <taxon>Euteleostomi</taxon>
        <taxon>Actinopterygii</taxon>
        <taxon>Neopterygii</taxon>
        <taxon>Teleostei</taxon>
        <taxon>Clupei</taxon>
        <taxon>Clupeiformes</taxon>
        <taxon>Denticipitoidei</taxon>
        <taxon>Denticipitidae</taxon>
        <taxon>Denticeps</taxon>
    </lineage>
</organism>
<dbReference type="InterPro" id="IPR011333">
    <property type="entry name" value="SKP1/BTB/POZ_sf"/>
</dbReference>
<dbReference type="RefSeq" id="XP_028831102.1">
    <property type="nucleotide sequence ID" value="XM_028975269.1"/>
</dbReference>
<dbReference type="Gene3D" id="3.30.710.10">
    <property type="entry name" value="Potassium Channel Kv1.1, Chain A"/>
    <property type="match status" value="1"/>
</dbReference>
<evidence type="ECO:0000259" key="3">
    <source>
        <dbReference type="PROSITE" id="PS50097"/>
    </source>
</evidence>
<sequence length="603" mass="67969">MVLIAGRRVNWDSSSAGARELPAVKRKVCEIDSKHLNGYKASFDFYPGSSHSESVLQVFNEFRDSRLFTDVVISVEGREFPCHRAVLSACSSYFRAMFCNDHRESREMLVEINGIRAEAMDTFLQYVYTGRASITTTNVQSVFETSSLFQILTLRDACAKFLEEQLDPCNCLGFRRFANTHCLNQLSNSCRTYALQNFEEVIQHEEFLDLYKEELEEYMASDELTIGKEEMVFEAAMLWVCHRESERKSMLKDLLQHVRLPLLHPNYFVQTVEGNQLIQVAPECYHLLHEARRYHVLGNEMMSPRTRPRRSTGFSEVIVVMGGCERVGGFNLPYTESYDPVTGEWRMLAKLPEFTKTEYAVCALRNDILVSGGRINSRDVWMYNSQLNLWIRVASLNKGRWCHKMAAVLGKVYVLGGYDGQCRLTSVESYDSFSNRWTEVAPMKQAVSSPAVVSCAGKLFVIGGVPENNGFSNKVQCYDPDTNSWTLKSDIPIAKPNITAVSFNNLIYVTGGLTKAIYCHDPAVDSWMHVANTFSKLESCSMSVCGGKIYILGGRGETGEATDTILCYDPSAGIITGMAALRRSLSYVGCVTIHRYNENLTCS</sequence>
<dbReference type="InterPro" id="IPR000210">
    <property type="entry name" value="BTB/POZ_dom"/>
</dbReference>
<dbReference type="GeneID" id="114787588"/>
<dbReference type="InterPro" id="IPR017096">
    <property type="entry name" value="BTB-kelch_protein"/>
</dbReference>
<dbReference type="Ensembl" id="ENSDCDT00010010738.1">
    <property type="protein sequence ID" value="ENSDCDP00010010241.1"/>
    <property type="gene ID" value="ENSDCDG00010004547.1"/>
</dbReference>
<dbReference type="PIRSF" id="PIRSF037037">
    <property type="entry name" value="Kelch-like_protein_gigaxonin"/>
    <property type="match status" value="1"/>
</dbReference>
<protein>
    <recommendedName>
        <fullName evidence="3">BTB domain-containing protein</fullName>
    </recommendedName>
</protein>
<dbReference type="GO" id="GO:0005737">
    <property type="term" value="C:cytoplasm"/>
    <property type="evidence" value="ECO:0007669"/>
    <property type="project" value="UniProtKB-ARBA"/>
</dbReference>
<dbReference type="SMART" id="SM00612">
    <property type="entry name" value="Kelch"/>
    <property type="match status" value="6"/>
</dbReference>
<evidence type="ECO:0000256" key="1">
    <source>
        <dbReference type="ARBA" id="ARBA00022441"/>
    </source>
</evidence>
<dbReference type="Pfam" id="PF00651">
    <property type="entry name" value="BTB"/>
    <property type="match status" value="1"/>
</dbReference>
<dbReference type="Proteomes" id="UP000694580">
    <property type="component" value="Chromosome 4"/>
</dbReference>
<reference evidence="4" key="2">
    <citation type="submission" date="2025-08" db="UniProtKB">
        <authorList>
            <consortium name="Ensembl"/>
        </authorList>
    </citation>
    <scope>IDENTIFICATION</scope>
</reference>
<dbReference type="SMART" id="SM00225">
    <property type="entry name" value="BTB"/>
    <property type="match status" value="1"/>
</dbReference>
<dbReference type="FunFam" id="1.25.40.420:FF:000001">
    <property type="entry name" value="Kelch-like family member 12"/>
    <property type="match status" value="1"/>
</dbReference>
<accession>A0AAY4ASB6</accession>
<dbReference type="Pfam" id="PF07707">
    <property type="entry name" value="BACK"/>
    <property type="match status" value="1"/>
</dbReference>
<dbReference type="CDD" id="cd18253">
    <property type="entry name" value="BTB_POZ_KLHL24_KRIP6"/>
    <property type="match status" value="1"/>
</dbReference>
<dbReference type="Gene3D" id="2.120.10.80">
    <property type="entry name" value="Kelch-type beta propeller"/>
    <property type="match status" value="1"/>
</dbReference>
<evidence type="ECO:0000313" key="4">
    <source>
        <dbReference type="Ensembl" id="ENSDCDP00010010241.1"/>
    </source>
</evidence>
<dbReference type="InterPro" id="IPR030596">
    <property type="entry name" value="BTB_POZ_KLHL24"/>
</dbReference>
<dbReference type="InterPro" id="IPR015915">
    <property type="entry name" value="Kelch-typ_b-propeller"/>
</dbReference>
<keyword evidence="1" id="KW-0880">Kelch repeat</keyword>
<evidence type="ECO:0000256" key="2">
    <source>
        <dbReference type="ARBA" id="ARBA00022737"/>
    </source>
</evidence>
<keyword evidence="5" id="KW-1185">Reference proteome</keyword>
<dbReference type="Pfam" id="PF01344">
    <property type="entry name" value="Kelch_1"/>
    <property type="match status" value="1"/>
</dbReference>
<keyword evidence="2" id="KW-0677">Repeat</keyword>
<dbReference type="AlphaFoldDB" id="A0AAY4ASB6"/>
<feature type="domain" description="BTB" evidence="3">
    <location>
        <begin position="69"/>
        <end position="136"/>
    </location>
</feature>
<dbReference type="InterPro" id="IPR006652">
    <property type="entry name" value="Kelch_1"/>
</dbReference>
<dbReference type="Gene3D" id="1.25.40.420">
    <property type="match status" value="1"/>
</dbReference>
<dbReference type="InterPro" id="IPR011705">
    <property type="entry name" value="BACK"/>
</dbReference>